<proteinExistence type="predicted"/>
<accession>A0ABR5ANK1</accession>
<evidence type="ECO:0000313" key="2">
    <source>
        <dbReference type="Proteomes" id="UP000031982"/>
    </source>
</evidence>
<evidence type="ECO:0000313" key="1">
    <source>
        <dbReference type="EMBL" id="KIL72122.1"/>
    </source>
</evidence>
<reference evidence="1 2" key="1">
    <citation type="submission" date="2015-01" db="EMBL/GenBank/DDBJ databases">
        <title>Genome Assembly of Bacillus badius MTCC 1458.</title>
        <authorList>
            <person name="Verma A."/>
            <person name="Khatri I."/>
            <person name="Mual P."/>
            <person name="Subramanian S."/>
            <person name="Krishnamurthi S."/>
        </authorList>
    </citation>
    <scope>NUCLEOTIDE SEQUENCE [LARGE SCALE GENOMIC DNA]</scope>
    <source>
        <strain evidence="1 2">MTCC 1458</strain>
    </source>
</reference>
<keyword evidence="2" id="KW-1185">Reference proteome</keyword>
<comment type="caution">
    <text evidence="1">The sequence shown here is derived from an EMBL/GenBank/DDBJ whole genome shotgun (WGS) entry which is preliminary data.</text>
</comment>
<organism evidence="1 2">
    <name type="scientific">Bacillus badius</name>
    <dbReference type="NCBI Taxonomy" id="1455"/>
    <lineage>
        <taxon>Bacteria</taxon>
        <taxon>Bacillati</taxon>
        <taxon>Bacillota</taxon>
        <taxon>Bacilli</taxon>
        <taxon>Bacillales</taxon>
        <taxon>Bacillaceae</taxon>
        <taxon>Pseudobacillus</taxon>
    </lineage>
</organism>
<dbReference type="Proteomes" id="UP000031982">
    <property type="component" value="Unassembled WGS sequence"/>
</dbReference>
<sequence>MLKSFFSIGSTCGFWRYPIQSKLITDIPRFGYGELGE</sequence>
<gene>
    <name evidence="1" type="ORF">SD77_3540</name>
</gene>
<protein>
    <submittedName>
        <fullName evidence="1">Uncharacterized protein</fullName>
    </submittedName>
</protein>
<dbReference type="EMBL" id="JXLP01000038">
    <property type="protein sequence ID" value="KIL72122.1"/>
    <property type="molecule type" value="Genomic_DNA"/>
</dbReference>
<name>A0ABR5ANK1_BACBA</name>